<evidence type="ECO:0000313" key="4">
    <source>
        <dbReference type="EMBL" id="EIJ38864.1"/>
    </source>
</evidence>
<keyword evidence="5" id="KW-1185">Reference proteome</keyword>
<sequence length="473" mass="50995">MSKLLIVLCIINFSFSFAQETKQGLLLEIDGKKDSYGEIAQQIWDYAEMGYQEEKSTALLQKTLKAAGFTVKAGVAGIPTAFVAEYGSGGPVIGILGEYDALPGLSQQRLAEKKSEGKAAGHGCGHHLFGTASMAAAIAVKNWLKSNNREGRVRFYGCPAEEGGSGKVYMVRAGLFNDVDAVLHWHPGSSNSASAGAALANKSAKFRFYGVSAHAAGFPEKGRSALDGVEAMNMMVNMMREHIPEDARIHYVITDGGKAPNVVPDFAEVYYYARHTHRDVVIDIFDRIVKASEGAAMGTGTTVDYEMIGGTHELLPNLSLQKVMYDNLVEVGGVAYTDEETKFANKIALTLGYEKADITAVNSVEPYKTESEARGSTDVGDVSFTLPTAGLRVATWVSGTPSHSWQAVACGGTSIGNKGMVVAAKTIALTAVDIFEDKELLEKAKEEFNKRRGDDFKYIPLLGDRNPALDYRN</sequence>
<organism evidence="4 5">
    <name type="scientific">Galbibacter orientalis DSM 19592</name>
    <dbReference type="NCBI Taxonomy" id="926559"/>
    <lineage>
        <taxon>Bacteria</taxon>
        <taxon>Pseudomonadati</taxon>
        <taxon>Bacteroidota</taxon>
        <taxon>Flavobacteriia</taxon>
        <taxon>Flavobacteriales</taxon>
        <taxon>Flavobacteriaceae</taxon>
        <taxon>Galbibacter</taxon>
    </lineage>
</organism>
<dbReference type="GO" id="GO:0005737">
    <property type="term" value="C:cytoplasm"/>
    <property type="evidence" value="ECO:0007669"/>
    <property type="project" value="TreeGrafter"/>
</dbReference>
<dbReference type="FunFam" id="3.30.70.360:FF:000004">
    <property type="entry name" value="Peptidase M20 domain-containing protein 2"/>
    <property type="match status" value="1"/>
</dbReference>
<dbReference type="RefSeq" id="WP_008612162.1">
    <property type="nucleotide sequence ID" value="NZ_JH651379.1"/>
</dbReference>
<keyword evidence="1 4" id="KW-0378">Hydrolase</keyword>
<dbReference type="InterPro" id="IPR011650">
    <property type="entry name" value="Peptidase_M20_dimer"/>
</dbReference>
<dbReference type="InterPro" id="IPR002933">
    <property type="entry name" value="Peptidase_M20"/>
</dbReference>
<dbReference type="SUPFAM" id="SSF53187">
    <property type="entry name" value="Zn-dependent exopeptidases"/>
    <property type="match status" value="1"/>
</dbReference>
<dbReference type="PANTHER" id="PTHR30575">
    <property type="entry name" value="PEPTIDASE M20"/>
    <property type="match status" value="1"/>
</dbReference>
<reference evidence="4 5" key="1">
    <citation type="submission" date="2012-02" db="EMBL/GenBank/DDBJ databases">
        <title>Improved High-Quality Draft genome of Joostella marina DSM 19592.</title>
        <authorList>
            <consortium name="US DOE Joint Genome Institute (JGI-PGF)"/>
            <person name="Lucas S."/>
            <person name="Copeland A."/>
            <person name="Lapidus A."/>
            <person name="Bruce D."/>
            <person name="Goodwin L."/>
            <person name="Pitluck S."/>
            <person name="Peters L."/>
            <person name="Chertkov O."/>
            <person name="Ovchinnikova G."/>
            <person name="Kyrpides N."/>
            <person name="Mavromatis K."/>
            <person name="Detter J.C."/>
            <person name="Han C."/>
            <person name="Land M."/>
            <person name="Hauser L."/>
            <person name="Markowitz V."/>
            <person name="Cheng J.-F."/>
            <person name="Hugenholtz P."/>
            <person name="Woyke T."/>
            <person name="Wu D."/>
            <person name="Tindall B."/>
            <person name="Brambilla E."/>
            <person name="Klenk H.-P."/>
            <person name="Eisen J.A."/>
        </authorList>
    </citation>
    <scope>NUCLEOTIDE SEQUENCE [LARGE SCALE GENOMIC DNA]</scope>
    <source>
        <strain evidence="4 5">DSM 19592</strain>
    </source>
</reference>
<dbReference type="Gene3D" id="3.30.70.360">
    <property type="match status" value="1"/>
</dbReference>
<dbReference type="InterPro" id="IPR052030">
    <property type="entry name" value="Peptidase_M20/M20A_hydrolases"/>
</dbReference>
<dbReference type="InterPro" id="IPR036264">
    <property type="entry name" value="Bact_exopeptidase_dim_dom"/>
</dbReference>
<dbReference type="InterPro" id="IPR017145">
    <property type="entry name" value="Aminobenzoyl-glu_utiliz_pB"/>
</dbReference>
<dbReference type="Pfam" id="PF07687">
    <property type="entry name" value="M20_dimer"/>
    <property type="match status" value="1"/>
</dbReference>
<name>I3C5H1_9FLAO</name>
<dbReference type="Pfam" id="PF01546">
    <property type="entry name" value="Peptidase_M20"/>
    <property type="match status" value="1"/>
</dbReference>
<proteinExistence type="predicted"/>
<evidence type="ECO:0000259" key="3">
    <source>
        <dbReference type="Pfam" id="PF07687"/>
    </source>
</evidence>
<protein>
    <submittedName>
        <fullName evidence="4">Amidohydrolase</fullName>
    </submittedName>
</protein>
<feature type="domain" description="Peptidase M20 dimerisation" evidence="3">
    <location>
        <begin position="202"/>
        <end position="291"/>
    </location>
</feature>
<evidence type="ECO:0000256" key="1">
    <source>
        <dbReference type="ARBA" id="ARBA00022801"/>
    </source>
</evidence>
<dbReference type="GO" id="GO:0046657">
    <property type="term" value="P:folic acid catabolic process"/>
    <property type="evidence" value="ECO:0007669"/>
    <property type="project" value="TreeGrafter"/>
</dbReference>
<evidence type="ECO:0000313" key="5">
    <source>
        <dbReference type="Proteomes" id="UP000004690"/>
    </source>
</evidence>
<dbReference type="InterPro" id="IPR017439">
    <property type="entry name" value="Amidohydrolase"/>
</dbReference>
<feature type="chain" id="PRO_5003668347" evidence="2">
    <location>
        <begin position="19"/>
        <end position="473"/>
    </location>
</feature>
<evidence type="ECO:0000256" key="2">
    <source>
        <dbReference type="SAM" id="SignalP"/>
    </source>
</evidence>
<dbReference type="PANTHER" id="PTHR30575:SF0">
    <property type="entry name" value="XAA-ARG DIPEPTIDASE"/>
    <property type="match status" value="1"/>
</dbReference>
<dbReference type="HOGENOM" id="CLU_031812_0_1_10"/>
<dbReference type="Gene3D" id="3.40.630.10">
    <property type="entry name" value="Zn peptidases"/>
    <property type="match status" value="1"/>
</dbReference>
<keyword evidence="2" id="KW-0732">Signal</keyword>
<dbReference type="AlphaFoldDB" id="I3C5H1"/>
<dbReference type="eggNOG" id="COG1473">
    <property type="taxonomic scope" value="Bacteria"/>
</dbReference>
<gene>
    <name evidence="4" type="ORF">JoomaDRAFT_1865</name>
</gene>
<dbReference type="SUPFAM" id="SSF55031">
    <property type="entry name" value="Bacterial exopeptidase dimerisation domain"/>
    <property type="match status" value="1"/>
</dbReference>
<dbReference type="Proteomes" id="UP000004690">
    <property type="component" value="Unassembled WGS sequence"/>
</dbReference>
<dbReference type="STRING" id="926559.JoomaDRAFT_1865"/>
<dbReference type="EMBL" id="JH651379">
    <property type="protein sequence ID" value="EIJ38864.1"/>
    <property type="molecule type" value="Genomic_DNA"/>
</dbReference>
<feature type="signal peptide" evidence="2">
    <location>
        <begin position="1"/>
        <end position="18"/>
    </location>
</feature>
<dbReference type="GO" id="GO:0071713">
    <property type="term" value="F:para-aminobenzoyl-glutamate hydrolase activity"/>
    <property type="evidence" value="ECO:0007669"/>
    <property type="project" value="TreeGrafter"/>
</dbReference>
<accession>I3C5H1</accession>
<dbReference type="GO" id="GO:0016805">
    <property type="term" value="F:dipeptidase activity"/>
    <property type="evidence" value="ECO:0007669"/>
    <property type="project" value="TreeGrafter"/>
</dbReference>
<dbReference type="NCBIfam" id="TIGR01891">
    <property type="entry name" value="amidohydrolases"/>
    <property type="match status" value="1"/>
</dbReference>
<dbReference type="PIRSF" id="PIRSF037227">
    <property type="entry name" value="Aminobenzoyl-glu_utiliz_pB"/>
    <property type="match status" value="1"/>
</dbReference>
<dbReference type="OrthoDB" id="9781032at2"/>